<dbReference type="RefSeq" id="WP_274958858.1">
    <property type="nucleotide sequence ID" value="NZ_DYWQ01000064.1"/>
</dbReference>
<dbReference type="InterPro" id="IPR003593">
    <property type="entry name" value="AAA+_ATPase"/>
</dbReference>
<dbReference type="Gene3D" id="3.40.50.300">
    <property type="entry name" value="P-loop containing nucleotide triphosphate hydrolases"/>
    <property type="match status" value="1"/>
</dbReference>
<evidence type="ECO:0000256" key="2">
    <source>
        <dbReference type="ARBA" id="ARBA00022840"/>
    </source>
</evidence>
<protein>
    <submittedName>
        <fullName evidence="4">ABC transporter ATP-binding protein</fullName>
    </submittedName>
</protein>
<keyword evidence="2 4" id="KW-0067">ATP-binding</keyword>
<comment type="caution">
    <text evidence="4">The sequence shown here is derived from an EMBL/GenBank/DDBJ whole genome shotgun (WGS) entry which is preliminary data.</text>
</comment>
<dbReference type="PANTHER" id="PTHR43582">
    <property type="entry name" value="LINEARMYCIN RESISTANCE ATP-BINDING PROTEIN LNRL"/>
    <property type="match status" value="1"/>
</dbReference>
<organism evidence="4 5">
    <name type="scientific">Thermophilibacter provencensis</name>
    <dbReference type="NCBI Taxonomy" id="1852386"/>
    <lineage>
        <taxon>Bacteria</taxon>
        <taxon>Bacillati</taxon>
        <taxon>Actinomycetota</taxon>
        <taxon>Coriobacteriia</taxon>
        <taxon>Coriobacteriales</taxon>
        <taxon>Atopobiaceae</taxon>
        <taxon>Thermophilibacter</taxon>
    </lineage>
</organism>
<keyword evidence="1" id="KW-0547">Nucleotide-binding</keyword>
<evidence type="ECO:0000313" key="4">
    <source>
        <dbReference type="EMBL" id="HJF44946.1"/>
    </source>
</evidence>
<dbReference type="GO" id="GO:0016887">
    <property type="term" value="F:ATP hydrolysis activity"/>
    <property type="evidence" value="ECO:0007669"/>
    <property type="project" value="InterPro"/>
</dbReference>
<proteinExistence type="predicted"/>
<dbReference type="InterPro" id="IPR027417">
    <property type="entry name" value="P-loop_NTPase"/>
</dbReference>
<dbReference type="CDD" id="cd03230">
    <property type="entry name" value="ABC_DR_subfamily_A"/>
    <property type="match status" value="1"/>
</dbReference>
<dbReference type="AlphaFoldDB" id="A0A921GES4"/>
<dbReference type="SUPFAM" id="SSF52540">
    <property type="entry name" value="P-loop containing nucleoside triphosphate hydrolases"/>
    <property type="match status" value="1"/>
</dbReference>
<feature type="domain" description="ABC transporter" evidence="3">
    <location>
        <begin position="13"/>
        <end position="243"/>
    </location>
</feature>
<evidence type="ECO:0000259" key="3">
    <source>
        <dbReference type="PROSITE" id="PS50893"/>
    </source>
</evidence>
<name>A0A921GES4_9ACTN</name>
<dbReference type="SMART" id="SM00382">
    <property type="entry name" value="AAA"/>
    <property type="match status" value="1"/>
</dbReference>
<accession>A0A921GES4</accession>
<dbReference type="Proteomes" id="UP000697330">
    <property type="component" value="Unassembled WGS sequence"/>
</dbReference>
<dbReference type="PANTHER" id="PTHR43582:SF2">
    <property type="entry name" value="LINEARMYCIN RESISTANCE ATP-BINDING PROTEIN LNRL"/>
    <property type="match status" value="1"/>
</dbReference>
<dbReference type="PROSITE" id="PS50893">
    <property type="entry name" value="ABC_TRANSPORTER_2"/>
    <property type="match status" value="1"/>
</dbReference>
<reference evidence="4" key="1">
    <citation type="journal article" date="2021" name="PeerJ">
        <title>Extensive microbial diversity within the chicken gut microbiome revealed by metagenomics and culture.</title>
        <authorList>
            <person name="Gilroy R."/>
            <person name="Ravi A."/>
            <person name="Getino M."/>
            <person name="Pursley I."/>
            <person name="Horton D.L."/>
            <person name="Alikhan N.F."/>
            <person name="Baker D."/>
            <person name="Gharbi K."/>
            <person name="Hall N."/>
            <person name="Watson M."/>
            <person name="Adriaenssens E.M."/>
            <person name="Foster-Nyarko E."/>
            <person name="Jarju S."/>
            <person name="Secka A."/>
            <person name="Antonio M."/>
            <person name="Oren A."/>
            <person name="Chaudhuri R.R."/>
            <person name="La Ragione R."/>
            <person name="Hildebrand F."/>
            <person name="Pallen M.J."/>
        </authorList>
    </citation>
    <scope>NUCLEOTIDE SEQUENCE</scope>
    <source>
        <strain evidence="4">CHK124-7917</strain>
    </source>
</reference>
<sequence length="320" mass="35343">MPHTQTAPSQDVVRVTGLVKRYRELVALDHLDLTVRKGEIFGLLGPNGSGKTTAINCILQLLSYDRGTIELFGEPMAPNRYDLKARVGVVPQQVAVFDELTVRENVDAFCALYVRDRRRRRQLVDEAIDFVGLGDYARFRPAKLSGGLARRLNIACGIAHRPELIFFDEPTVAVDPQSRANILDGICRLRDEGATVVYTSHYMEEVEQICGRIMICDRGRAVAQGTADELKRMISLGEKITAEVGELPEGALERLRGLSHVLSADCADGMLRLTCEASAHNLTDALGVLTTAGVRLGRVWSEPPTLNDVFLELCGRELRD</sequence>
<dbReference type="InterPro" id="IPR003439">
    <property type="entry name" value="ABC_transporter-like_ATP-bd"/>
</dbReference>
<dbReference type="Pfam" id="PF00005">
    <property type="entry name" value="ABC_tran"/>
    <property type="match status" value="1"/>
</dbReference>
<dbReference type="EMBL" id="DYWQ01000064">
    <property type="protein sequence ID" value="HJF44946.1"/>
    <property type="molecule type" value="Genomic_DNA"/>
</dbReference>
<evidence type="ECO:0000256" key="1">
    <source>
        <dbReference type="ARBA" id="ARBA00022741"/>
    </source>
</evidence>
<dbReference type="GO" id="GO:0005524">
    <property type="term" value="F:ATP binding"/>
    <property type="evidence" value="ECO:0007669"/>
    <property type="project" value="UniProtKB-KW"/>
</dbReference>
<reference evidence="4" key="2">
    <citation type="submission" date="2021-09" db="EMBL/GenBank/DDBJ databases">
        <authorList>
            <person name="Gilroy R."/>
        </authorList>
    </citation>
    <scope>NUCLEOTIDE SEQUENCE</scope>
    <source>
        <strain evidence="4">CHK124-7917</strain>
    </source>
</reference>
<evidence type="ECO:0000313" key="5">
    <source>
        <dbReference type="Proteomes" id="UP000697330"/>
    </source>
</evidence>
<gene>
    <name evidence="4" type="ORF">K8U72_04090</name>
</gene>